<evidence type="ECO:0000313" key="1">
    <source>
        <dbReference type="EMBL" id="KAK7458937.1"/>
    </source>
</evidence>
<reference evidence="1 2" key="1">
    <citation type="journal article" date="2023" name="Sci. Data">
        <title>Genome assembly of the Korean intertidal mud-creeper Batillaria attramentaria.</title>
        <authorList>
            <person name="Patra A.K."/>
            <person name="Ho P.T."/>
            <person name="Jun S."/>
            <person name="Lee S.J."/>
            <person name="Kim Y."/>
            <person name="Won Y.J."/>
        </authorList>
    </citation>
    <scope>NUCLEOTIDE SEQUENCE [LARGE SCALE GENOMIC DNA]</scope>
    <source>
        <strain evidence="1">Wonlab-2016</strain>
    </source>
</reference>
<proteinExistence type="predicted"/>
<sequence>MAPRPPLSPPHSLHQKDDYGAKARLENGEARLTICGLLDTDSDEYCSLGLIPPSKGPLPTRGGDSRRWRRVESYSSWHQGTLSSVALHDMEGDMRNDNRVLLV</sequence>
<organism evidence="1 2">
    <name type="scientific">Batillaria attramentaria</name>
    <dbReference type="NCBI Taxonomy" id="370345"/>
    <lineage>
        <taxon>Eukaryota</taxon>
        <taxon>Metazoa</taxon>
        <taxon>Spiralia</taxon>
        <taxon>Lophotrochozoa</taxon>
        <taxon>Mollusca</taxon>
        <taxon>Gastropoda</taxon>
        <taxon>Caenogastropoda</taxon>
        <taxon>Sorbeoconcha</taxon>
        <taxon>Cerithioidea</taxon>
        <taxon>Batillariidae</taxon>
        <taxon>Batillaria</taxon>
    </lineage>
</organism>
<dbReference type="Proteomes" id="UP001519460">
    <property type="component" value="Unassembled WGS sequence"/>
</dbReference>
<keyword evidence="2" id="KW-1185">Reference proteome</keyword>
<gene>
    <name evidence="1" type="ORF">BaRGS_00039068</name>
</gene>
<name>A0ABD0J507_9CAEN</name>
<evidence type="ECO:0000313" key="2">
    <source>
        <dbReference type="Proteomes" id="UP001519460"/>
    </source>
</evidence>
<dbReference type="AlphaFoldDB" id="A0ABD0J507"/>
<protein>
    <submittedName>
        <fullName evidence="1">Uncharacterized protein</fullName>
    </submittedName>
</protein>
<dbReference type="EMBL" id="JACVVK020000662">
    <property type="protein sequence ID" value="KAK7458937.1"/>
    <property type="molecule type" value="Genomic_DNA"/>
</dbReference>
<comment type="caution">
    <text evidence="1">The sequence shown here is derived from an EMBL/GenBank/DDBJ whole genome shotgun (WGS) entry which is preliminary data.</text>
</comment>
<accession>A0ABD0J507</accession>